<dbReference type="GO" id="GO:0046872">
    <property type="term" value="F:metal ion binding"/>
    <property type="evidence" value="ECO:0007669"/>
    <property type="project" value="UniProtKB-KW"/>
</dbReference>
<dbReference type="InterPro" id="IPR002109">
    <property type="entry name" value="Glutaredoxin"/>
</dbReference>
<dbReference type="PANTHER" id="PTHR10293">
    <property type="entry name" value="GLUTAREDOXIN FAMILY MEMBER"/>
    <property type="match status" value="1"/>
</dbReference>
<name>A0A7J6Y0S2_TRYCR</name>
<dbReference type="GO" id="GO:0006879">
    <property type="term" value="P:intracellular iron ion homeostasis"/>
    <property type="evidence" value="ECO:0007669"/>
    <property type="project" value="TreeGrafter"/>
</dbReference>
<dbReference type="Pfam" id="PF00085">
    <property type="entry name" value="Thioredoxin"/>
    <property type="match status" value="1"/>
</dbReference>
<dbReference type="PANTHER" id="PTHR10293:SF73">
    <property type="entry name" value="GLUTAREDOXIN-3"/>
    <property type="match status" value="1"/>
</dbReference>
<gene>
    <name evidence="5" type="ORF">ECC02_006705</name>
</gene>
<evidence type="ECO:0000256" key="1">
    <source>
        <dbReference type="ARBA" id="ARBA00022723"/>
    </source>
</evidence>
<dbReference type="GO" id="GO:0005634">
    <property type="term" value="C:nucleus"/>
    <property type="evidence" value="ECO:0007669"/>
    <property type="project" value="TreeGrafter"/>
</dbReference>
<evidence type="ECO:0000256" key="2">
    <source>
        <dbReference type="ARBA" id="ARBA00023004"/>
    </source>
</evidence>
<dbReference type="InterPro" id="IPR013766">
    <property type="entry name" value="Thioredoxin_domain"/>
</dbReference>
<evidence type="ECO:0000313" key="5">
    <source>
        <dbReference type="EMBL" id="KAF5220269.1"/>
    </source>
</evidence>
<evidence type="ECO:0000256" key="3">
    <source>
        <dbReference type="ARBA" id="ARBA00023014"/>
    </source>
</evidence>
<keyword evidence="2" id="KW-0408">Iron</keyword>
<dbReference type="GO" id="GO:0051536">
    <property type="term" value="F:iron-sulfur cluster binding"/>
    <property type="evidence" value="ECO:0007669"/>
    <property type="project" value="UniProtKB-KW"/>
</dbReference>
<evidence type="ECO:0000313" key="6">
    <source>
        <dbReference type="Proteomes" id="UP000583944"/>
    </source>
</evidence>
<reference evidence="5 6" key="1">
    <citation type="journal article" date="2019" name="Genome Biol. Evol.">
        <title>Nanopore Sequencing Significantly Improves Genome Assembly of the Protozoan Parasite Trypanosoma cruzi.</title>
        <authorList>
            <person name="Diaz-Viraque F."/>
            <person name="Pita S."/>
            <person name="Greif G."/>
            <person name="de Souza R.C.M."/>
            <person name="Iraola G."/>
            <person name="Robello C."/>
        </authorList>
    </citation>
    <scope>NUCLEOTIDE SEQUENCE [LARGE SCALE GENOMIC DNA]</scope>
    <source>
        <strain evidence="5 6">Berenice</strain>
    </source>
</reference>
<sequence>MVFFFPSFFFHNHDRELSCGKVSKAFIYIKKIHKMRRVSSLKEYNSLKEEAGNGLGLVVHFSASWCEPCKNVGSMLEGYLSQYNQKVLFAEVDADLVTNVCEAENVECVPFIVFFRTSSRERAQERVADVVGGKLDHLEMNLVSLYGNGHDTRESFPDLNEYLKYLTSRKGVVAFITGTPSRPRCGFTGRLVEIFYELGIKFIYYDVWASDEVCEGLKKYSEWPTYPQVYVDGELIGGYDICSQLKESGELKAILKH</sequence>
<organism evidence="5 6">
    <name type="scientific">Trypanosoma cruzi</name>
    <dbReference type="NCBI Taxonomy" id="5693"/>
    <lineage>
        <taxon>Eukaryota</taxon>
        <taxon>Discoba</taxon>
        <taxon>Euglenozoa</taxon>
        <taxon>Kinetoplastea</taxon>
        <taxon>Metakinetoplastina</taxon>
        <taxon>Trypanosomatida</taxon>
        <taxon>Trypanosomatidae</taxon>
        <taxon>Trypanosoma</taxon>
        <taxon>Schizotrypanum</taxon>
    </lineage>
</organism>
<dbReference type="GO" id="GO:0005829">
    <property type="term" value="C:cytosol"/>
    <property type="evidence" value="ECO:0007669"/>
    <property type="project" value="TreeGrafter"/>
</dbReference>
<dbReference type="OrthoDB" id="415696at2759"/>
<dbReference type="InterPro" id="IPR033658">
    <property type="entry name" value="GRX_PICOT-like"/>
</dbReference>
<feature type="domain" description="Thioredoxin" evidence="4">
    <location>
        <begin position="1"/>
        <end position="168"/>
    </location>
</feature>
<dbReference type="SUPFAM" id="SSF52833">
    <property type="entry name" value="Thioredoxin-like"/>
    <property type="match status" value="2"/>
</dbReference>
<dbReference type="CDD" id="cd03028">
    <property type="entry name" value="GRX_PICOT_like"/>
    <property type="match status" value="1"/>
</dbReference>
<keyword evidence="3" id="KW-0411">Iron-sulfur</keyword>
<dbReference type="InterPro" id="IPR004480">
    <property type="entry name" value="Monothiol_GRX-rel"/>
</dbReference>
<dbReference type="Proteomes" id="UP000583944">
    <property type="component" value="Unassembled WGS sequence"/>
</dbReference>
<protein>
    <recommendedName>
        <fullName evidence="4">Thioredoxin domain-containing protein</fullName>
    </recommendedName>
</protein>
<dbReference type="AlphaFoldDB" id="A0A7J6Y0S2"/>
<dbReference type="VEuPathDB" id="TriTrypDB:BCY84_19189"/>
<dbReference type="PROSITE" id="PS51352">
    <property type="entry name" value="THIOREDOXIN_2"/>
    <property type="match status" value="1"/>
</dbReference>
<dbReference type="PROSITE" id="PS00194">
    <property type="entry name" value="THIOREDOXIN_1"/>
    <property type="match status" value="1"/>
</dbReference>
<dbReference type="VEuPathDB" id="TriTrypDB:ECC02_006705"/>
<comment type="caution">
    <text evidence="5">The sequence shown here is derived from an EMBL/GenBank/DDBJ whole genome shotgun (WGS) entry which is preliminary data.</text>
</comment>
<proteinExistence type="predicted"/>
<dbReference type="SMR" id="A0A7J6Y0S2"/>
<dbReference type="EMBL" id="JABDHM010000054">
    <property type="protein sequence ID" value="KAF5220269.1"/>
    <property type="molecule type" value="Genomic_DNA"/>
</dbReference>
<dbReference type="InterPro" id="IPR036249">
    <property type="entry name" value="Thioredoxin-like_sf"/>
</dbReference>
<dbReference type="Pfam" id="PF00462">
    <property type="entry name" value="Glutaredoxin"/>
    <property type="match status" value="1"/>
</dbReference>
<dbReference type="PROSITE" id="PS51354">
    <property type="entry name" value="GLUTAREDOXIN_2"/>
    <property type="match status" value="1"/>
</dbReference>
<keyword evidence="1" id="KW-0479">Metal-binding</keyword>
<dbReference type="FunFam" id="3.40.30.10:FF:000357">
    <property type="entry name" value="Thioredoxin-like protein"/>
    <property type="match status" value="1"/>
</dbReference>
<accession>A0A7J6Y0S2</accession>
<evidence type="ECO:0000259" key="4">
    <source>
        <dbReference type="PROSITE" id="PS51352"/>
    </source>
</evidence>
<dbReference type="InterPro" id="IPR017937">
    <property type="entry name" value="Thioredoxin_CS"/>
</dbReference>
<dbReference type="Gene3D" id="3.40.30.10">
    <property type="entry name" value="Glutaredoxin"/>
    <property type="match status" value="2"/>
</dbReference>